<dbReference type="EC" id="5.1.3.3" evidence="5"/>
<dbReference type="Proteomes" id="UP000052946">
    <property type="component" value="Unassembled WGS sequence"/>
</dbReference>
<comment type="pathway">
    <text evidence="1 5">Carbohydrate metabolism; hexose metabolism.</text>
</comment>
<reference evidence="10" key="1">
    <citation type="submission" date="2015-07" db="EMBL/GenBank/DDBJ databases">
        <title>Draft Genome Sequence of Oceanobacillus picturae Heshi-B3 that Was Isolated from Fermented Rice Bran with Aging Salted Mackerel, Which Was Named Heshiko as Traditional Fermented Seafood in Japan.</title>
        <authorList>
            <person name="Akuzawa S."/>
            <person name="Nakagawa J."/>
            <person name="Kanekatsu T."/>
            <person name="Kanesaki Y."/>
            <person name="Suzuki T."/>
        </authorList>
    </citation>
    <scope>NUCLEOTIDE SEQUENCE [LARGE SCALE GENOMIC DNA]</scope>
    <source>
        <strain evidence="10">Heshi-B3</strain>
    </source>
</reference>
<dbReference type="InterPro" id="IPR011013">
    <property type="entry name" value="Gal_mutarotase_sf_dom"/>
</dbReference>
<dbReference type="GO" id="GO:0006006">
    <property type="term" value="P:glucose metabolic process"/>
    <property type="evidence" value="ECO:0007669"/>
    <property type="project" value="TreeGrafter"/>
</dbReference>
<protein>
    <recommendedName>
        <fullName evidence="5">Aldose 1-epimerase</fullName>
        <ecNumber evidence="5">5.1.3.3</ecNumber>
    </recommendedName>
</protein>
<dbReference type="GO" id="GO:0033499">
    <property type="term" value="P:galactose catabolic process via UDP-galactose, Leloir pathway"/>
    <property type="evidence" value="ECO:0007669"/>
    <property type="project" value="TreeGrafter"/>
</dbReference>
<evidence type="ECO:0000256" key="1">
    <source>
        <dbReference type="ARBA" id="ARBA00005028"/>
    </source>
</evidence>
<evidence type="ECO:0000256" key="2">
    <source>
        <dbReference type="ARBA" id="ARBA00006206"/>
    </source>
</evidence>
<keyword evidence="4 5" id="KW-0119">Carbohydrate metabolism</keyword>
<dbReference type="EMBL" id="BBXV01000044">
    <property type="protein sequence ID" value="GAQ19368.1"/>
    <property type="molecule type" value="Genomic_DNA"/>
</dbReference>
<dbReference type="Gene3D" id="2.70.98.10">
    <property type="match status" value="1"/>
</dbReference>
<feature type="active site" description="Proton acceptor" evidence="6">
    <location>
        <position position="311"/>
    </location>
</feature>
<dbReference type="SUPFAM" id="SSF74650">
    <property type="entry name" value="Galactose mutarotase-like"/>
    <property type="match status" value="1"/>
</dbReference>
<dbReference type="AlphaFoldDB" id="A0A0U9HGJ3"/>
<evidence type="ECO:0000256" key="7">
    <source>
        <dbReference type="PIRSR" id="PIRSR005096-2"/>
    </source>
</evidence>
<evidence type="ECO:0000313" key="9">
    <source>
        <dbReference type="EMBL" id="GAQ19368.1"/>
    </source>
</evidence>
<dbReference type="UniPathway" id="UPA00242"/>
<comment type="catalytic activity">
    <reaction evidence="5">
        <text>alpha-D-glucose = beta-D-glucose</text>
        <dbReference type="Rhea" id="RHEA:10264"/>
        <dbReference type="ChEBI" id="CHEBI:15903"/>
        <dbReference type="ChEBI" id="CHEBI:17925"/>
        <dbReference type="EC" id="5.1.3.3"/>
    </reaction>
</comment>
<evidence type="ECO:0000256" key="6">
    <source>
        <dbReference type="PIRSR" id="PIRSR005096-1"/>
    </source>
</evidence>
<sequence>MVKIESRNLEKAWKEYTLTNDHGMQVNVLNFGGIITKMLVPDKAGNLENVVLGYSDYKEYQSNPNYFGAIIGPVAGRIANSQFALDGLEYKLENNEGAHHLHGGSTGFHQVIWDVESFEKSDAVGLVLSYTRADGEGGYPGNVDIQVTYTLHQNNQFEISYTASTDKTTPLTLTNHSYFNLSGNLRNTLHEQQVSIDSDHVVELDEKLIPTGELLSVEGTTFDFRNARALQDGFNDDTEQNRVAGKGIDHYFIFNENNKETKATAADPVSGRKMTVQTDQPGMVMYTSNNLPEGLQLQEGTSRQYLGVCFETQASPASLHHEGFPGVVLKAGEVYQTRTVFEFGVL</sequence>
<dbReference type="InterPro" id="IPR047215">
    <property type="entry name" value="Galactose_mutarotase-like"/>
</dbReference>
<dbReference type="PIRSF" id="PIRSF005096">
    <property type="entry name" value="GALM"/>
    <property type="match status" value="1"/>
</dbReference>
<dbReference type="CDD" id="cd09019">
    <property type="entry name" value="galactose_mutarotase_like"/>
    <property type="match status" value="1"/>
</dbReference>
<dbReference type="PANTHER" id="PTHR10091:SF0">
    <property type="entry name" value="GALACTOSE MUTAROTASE"/>
    <property type="match status" value="1"/>
</dbReference>
<comment type="similarity">
    <text evidence="2 5">Belongs to the aldose epimerase family.</text>
</comment>
<dbReference type="GO" id="GO:0030246">
    <property type="term" value="F:carbohydrate binding"/>
    <property type="evidence" value="ECO:0007669"/>
    <property type="project" value="InterPro"/>
</dbReference>
<proteinExistence type="inferred from homology"/>
<dbReference type="GO" id="GO:0005737">
    <property type="term" value="C:cytoplasm"/>
    <property type="evidence" value="ECO:0007669"/>
    <property type="project" value="TreeGrafter"/>
</dbReference>
<keyword evidence="3 5" id="KW-0413">Isomerase</keyword>
<evidence type="ECO:0000256" key="4">
    <source>
        <dbReference type="ARBA" id="ARBA00023277"/>
    </source>
</evidence>
<dbReference type="InterPro" id="IPR015443">
    <property type="entry name" value="Aldose_1-epimerase"/>
</dbReference>
<evidence type="ECO:0000256" key="3">
    <source>
        <dbReference type="ARBA" id="ARBA00023235"/>
    </source>
</evidence>
<feature type="active site" description="Proton donor" evidence="6">
    <location>
        <position position="176"/>
    </location>
</feature>
<gene>
    <name evidence="9" type="ORF">OPHB3_3335</name>
</gene>
<dbReference type="NCBIfam" id="NF008277">
    <property type="entry name" value="PRK11055.1"/>
    <property type="match status" value="1"/>
</dbReference>
<dbReference type="Pfam" id="PF01263">
    <property type="entry name" value="Aldose_epim"/>
    <property type="match status" value="1"/>
</dbReference>
<name>A0A0U9HGJ3_9BACI</name>
<dbReference type="InterPro" id="IPR014718">
    <property type="entry name" value="GH-type_carb-bd"/>
</dbReference>
<dbReference type="PANTHER" id="PTHR10091">
    <property type="entry name" value="ALDOSE-1-EPIMERASE"/>
    <property type="match status" value="1"/>
</dbReference>
<evidence type="ECO:0000256" key="8">
    <source>
        <dbReference type="PIRSR" id="PIRSR005096-3"/>
    </source>
</evidence>
<organism evidence="9 10">
    <name type="scientific">Oceanobacillus picturae</name>
    <dbReference type="NCBI Taxonomy" id="171693"/>
    <lineage>
        <taxon>Bacteria</taxon>
        <taxon>Bacillati</taxon>
        <taxon>Bacillota</taxon>
        <taxon>Bacilli</taxon>
        <taxon>Bacillales</taxon>
        <taxon>Bacillaceae</taxon>
        <taxon>Oceanobacillus</taxon>
    </lineage>
</organism>
<accession>A0A0U9HGJ3</accession>
<dbReference type="RefSeq" id="WP_369405173.1">
    <property type="nucleotide sequence ID" value="NZ_BBXV01000044.1"/>
</dbReference>
<dbReference type="GO" id="GO:0004034">
    <property type="term" value="F:aldose 1-epimerase activity"/>
    <property type="evidence" value="ECO:0007669"/>
    <property type="project" value="UniProtKB-EC"/>
</dbReference>
<feature type="binding site" evidence="7">
    <location>
        <position position="249"/>
    </location>
    <ligand>
        <name>beta-D-galactose</name>
        <dbReference type="ChEBI" id="CHEBI:27667"/>
    </ligand>
</feature>
<dbReference type="InterPro" id="IPR008183">
    <property type="entry name" value="Aldose_1/G6P_1-epimerase"/>
</dbReference>
<comment type="caution">
    <text evidence="9">The sequence shown here is derived from an EMBL/GenBank/DDBJ whole genome shotgun (WGS) entry which is preliminary data.</text>
</comment>
<evidence type="ECO:0000313" key="10">
    <source>
        <dbReference type="Proteomes" id="UP000052946"/>
    </source>
</evidence>
<feature type="binding site" evidence="8">
    <location>
        <begin position="176"/>
        <end position="178"/>
    </location>
    <ligand>
        <name>beta-D-galactose</name>
        <dbReference type="ChEBI" id="CHEBI:27667"/>
    </ligand>
</feature>
<reference evidence="9 10" key="2">
    <citation type="journal article" date="2016" name="Genome Announc.">
        <title>Draft Genome Sequence of Oceanobacillus picturae Heshi-B3, Isolated from Fermented Rice Bran in a Traditional Japanese Seafood Dish.</title>
        <authorList>
            <person name="Akuzawa S."/>
            <person name="Nagaoka J."/>
            <person name="Kanekatsu M."/>
            <person name="Kanesaki Y."/>
            <person name="Suzuki T."/>
        </authorList>
    </citation>
    <scope>NUCLEOTIDE SEQUENCE [LARGE SCALE GENOMIC DNA]</scope>
    <source>
        <strain evidence="9 10">Heshi-B3</strain>
    </source>
</reference>
<evidence type="ECO:0000256" key="5">
    <source>
        <dbReference type="PIRNR" id="PIRNR005096"/>
    </source>
</evidence>